<sequence length="353" mass="39200">MSIILILAIGTLNGGISSTNAVVIHHQPSPLAHTHPSNMTYVSSDPTYWPWINLNIFFSYWTVASGVVVVYDWVLTLGQEIELIWKQRWSLMTVLYLIIRYIGIPYSVGIVLEIMPSVSLTDAVSTITNYAITGTNMALIVMLDVIMIARLHAMHQGSRTMLIFLVIIFLAVNIACGVMTAIALNDTAAEEFILSGTCVCYYSLGENEQLLYSMVWILNTVWEVLALCLSVWVAVKHFRELRRLGPSTGSTIGDCFRVLIQSHVLYFASFLGVSCLQLACYSKEILNSNSIGAQILYGTLLILSVVQMFVLGPRLILSVREYHAELVAYSDAETSMNSIVFEEHVHISTSSTV</sequence>
<dbReference type="Proteomes" id="UP000719766">
    <property type="component" value="Unassembled WGS sequence"/>
</dbReference>
<dbReference type="InterPro" id="IPR045340">
    <property type="entry name" value="DUF6533"/>
</dbReference>
<evidence type="ECO:0000256" key="1">
    <source>
        <dbReference type="SAM" id="Phobius"/>
    </source>
</evidence>
<keyword evidence="1" id="KW-1133">Transmembrane helix</keyword>
<gene>
    <name evidence="3" type="ORF">HD556DRAFT_162006</name>
</gene>
<dbReference type="Pfam" id="PF20151">
    <property type="entry name" value="DUF6533"/>
    <property type="match status" value="1"/>
</dbReference>
<keyword evidence="1" id="KW-0472">Membrane</keyword>
<feature type="transmembrane region" description="Helical" evidence="1">
    <location>
        <begin position="161"/>
        <end position="184"/>
    </location>
</feature>
<accession>A0A9P7J1P3</accession>
<feature type="transmembrane region" description="Helical" evidence="1">
    <location>
        <begin position="94"/>
        <end position="115"/>
    </location>
</feature>
<comment type="caution">
    <text evidence="3">The sequence shown here is derived from an EMBL/GenBank/DDBJ whole genome shotgun (WGS) entry which is preliminary data.</text>
</comment>
<feature type="transmembrane region" description="Helical" evidence="1">
    <location>
        <begin position="127"/>
        <end position="149"/>
    </location>
</feature>
<dbReference type="OrthoDB" id="2672918at2759"/>
<feature type="transmembrane region" description="Helical" evidence="1">
    <location>
        <begin position="291"/>
        <end position="311"/>
    </location>
</feature>
<feature type="transmembrane region" description="Helical" evidence="1">
    <location>
        <begin position="211"/>
        <end position="235"/>
    </location>
</feature>
<reference evidence="3" key="1">
    <citation type="journal article" date="2020" name="New Phytol.">
        <title>Comparative genomics reveals dynamic genome evolution in host specialist ectomycorrhizal fungi.</title>
        <authorList>
            <person name="Lofgren L.A."/>
            <person name="Nguyen N.H."/>
            <person name="Vilgalys R."/>
            <person name="Ruytinx J."/>
            <person name="Liao H.L."/>
            <person name="Branco S."/>
            <person name="Kuo A."/>
            <person name="LaButti K."/>
            <person name="Lipzen A."/>
            <person name="Andreopoulos W."/>
            <person name="Pangilinan J."/>
            <person name="Riley R."/>
            <person name="Hundley H."/>
            <person name="Na H."/>
            <person name="Barry K."/>
            <person name="Grigoriev I.V."/>
            <person name="Stajich J.E."/>
            <person name="Kennedy P.G."/>
        </authorList>
    </citation>
    <scope>NUCLEOTIDE SEQUENCE</scope>
    <source>
        <strain evidence="3">S12</strain>
    </source>
</reference>
<dbReference type="AlphaFoldDB" id="A0A9P7J1P3"/>
<dbReference type="EMBL" id="JABBWE010000012">
    <property type="protein sequence ID" value="KAG1798940.1"/>
    <property type="molecule type" value="Genomic_DNA"/>
</dbReference>
<dbReference type="RefSeq" id="XP_041163481.1">
    <property type="nucleotide sequence ID" value="XM_041309765.1"/>
</dbReference>
<protein>
    <recommendedName>
        <fullName evidence="2">DUF6533 domain-containing protein</fullName>
    </recommendedName>
</protein>
<dbReference type="GeneID" id="64603529"/>
<feature type="transmembrane region" description="Helical" evidence="1">
    <location>
        <begin position="256"/>
        <end position="279"/>
    </location>
</feature>
<evidence type="ECO:0000313" key="3">
    <source>
        <dbReference type="EMBL" id="KAG1798940.1"/>
    </source>
</evidence>
<evidence type="ECO:0000259" key="2">
    <source>
        <dbReference type="Pfam" id="PF20151"/>
    </source>
</evidence>
<feature type="transmembrane region" description="Helical" evidence="1">
    <location>
        <begin position="48"/>
        <end position="74"/>
    </location>
</feature>
<name>A0A9P7J1P3_9AGAM</name>
<feature type="domain" description="DUF6533" evidence="2">
    <location>
        <begin position="60"/>
        <end position="104"/>
    </location>
</feature>
<keyword evidence="4" id="KW-1185">Reference proteome</keyword>
<organism evidence="3 4">
    <name type="scientific">Suillus plorans</name>
    <dbReference type="NCBI Taxonomy" id="116603"/>
    <lineage>
        <taxon>Eukaryota</taxon>
        <taxon>Fungi</taxon>
        <taxon>Dikarya</taxon>
        <taxon>Basidiomycota</taxon>
        <taxon>Agaricomycotina</taxon>
        <taxon>Agaricomycetes</taxon>
        <taxon>Agaricomycetidae</taxon>
        <taxon>Boletales</taxon>
        <taxon>Suillineae</taxon>
        <taxon>Suillaceae</taxon>
        <taxon>Suillus</taxon>
    </lineage>
</organism>
<proteinExistence type="predicted"/>
<evidence type="ECO:0000313" key="4">
    <source>
        <dbReference type="Proteomes" id="UP000719766"/>
    </source>
</evidence>
<keyword evidence="1" id="KW-0812">Transmembrane</keyword>